<dbReference type="RefSeq" id="WP_394831577.1">
    <property type="nucleotide sequence ID" value="NZ_CP089929.1"/>
</dbReference>
<proteinExistence type="predicted"/>
<dbReference type="Proteomes" id="UP001374803">
    <property type="component" value="Chromosome"/>
</dbReference>
<name>A0ABZ2KTD8_9BACT</name>
<evidence type="ECO:0000313" key="3">
    <source>
        <dbReference type="Proteomes" id="UP001374803"/>
    </source>
</evidence>
<protein>
    <submittedName>
        <fullName evidence="2">Uncharacterized protein</fullName>
    </submittedName>
</protein>
<keyword evidence="1" id="KW-0812">Transmembrane</keyword>
<evidence type="ECO:0000256" key="1">
    <source>
        <dbReference type="SAM" id="Phobius"/>
    </source>
</evidence>
<keyword evidence="3" id="KW-1185">Reference proteome</keyword>
<accession>A0ABZ2KTD8</accession>
<sequence>MANAAISAGIGALIYFYVPATMVHYHYVLGVVLAAVAASAATRYRLRISSDGIEWSVFLAWILPIERRRYLLDAKIDIYWSLEATKPEGVCVRPVRIGADEEESSCFGQSFSQPAIASLYECANDAIQQVRNLLPPAPFEVRCPLLAENATKLDVRGAKRNWQGRLLEAKVVSDLAIGKLLLPSGTLLLFNGEEYLDPRRQDLLVAAVAKRSLRLPIGISVSSNTRITFTPLGKINSVHGALGAIVLDGFPIDGNETIGLDADGRVSSFTLGAATQLGGLTLVAGTEFSTWSKVFDRRTTWCCTIRGALPLPDLVLGPGDSVVFDKASKLLVQIWPKGERVLGSERLSAGLVAVHADGRIDRKRARKTGILR</sequence>
<dbReference type="EMBL" id="CP089983">
    <property type="protein sequence ID" value="WXB01956.1"/>
    <property type="molecule type" value="Genomic_DNA"/>
</dbReference>
<reference evidence="2" key="1">
    <citation type="submission" date="2021-12" db="EMBL/GenBank/DDBJ databases">
        <title>Discovery of the Pendulisporaceae a myxobacterial family with distinct sporulation behavior and unique specialized metabolism.</title>
        <authorList>
            <person name="Garcia R."/>
            <person name="Popoff A."/>
            <person name="Bader C.D."/>
            <person name="Loehr J."/>
            <person name="Walesch S."/>
            <person name="Walt C."/>
            <person name="Boldt J."/>
            <person name="Bunk B."/>
            <person name="Haeckl F.J.F.P.J."/>
            <person name="Gunesch A.P."/>
            <person name="Birkelbach J."/>
            <person name="Nuebel U."/>
            <person name="Pietschmann T."/>
            <person name="Bach T."/>
            <person name="Mueller R."/>
        </authorList>
    </citation>
    <scope>NUCLEOTIDE SEQUENCE</scope>
    <source>
        <strain evidence="2">MSr11367</strain>
    </source>
</reference>
<feature type="transmembrane region" description="Helical" evidence="1">
    <location>
        <begin position="23"/>
        <end position="41"/>
    </location>
</feature>
<keyword evidence="1" id="KW-0472">Membrane</keyword>
<gene>
    <name evidence="2" type="ORF">LVJ94_34195</name>
</gene>
<organism evidence="2 3">
    <name type="scientific">Pendulispora rubella</name>
    <dbReference type="NCBI Taxonomy" id="2741070"/>
    <lineage>
        <taxon>Bacteria</taxon>
        <taxon>Pseudomonadati</taxon>
        <taxon>Myxococcota</taxon>
        <taxon>Myxococcia</taxon>
        <taxon>Myxococcales</taxon>
        <taxon>Sorangiineae</taxon>
        <taxon>Pendulisporaceae</taxon>
        <taxon>Pendulispora</taxon>
    </lineage>
</organism>
<evidence type="ECO:0000313" key="2">
    <source>
        <dbReference type="EMBL" id="WXB01956.1"/>
    </source>
</evidence>
<keyword evidence="1" id="KW-1133">Transmembrane helix</keyword>